<dbReference type="EMBL" id="CP007155">
    <property type="protein sequence ID" value="AHH98424.1"/>
    <property type="molecule type" value="Genomic_DNA"/>
</dbReference>
<proteinExistence type="predicted"/>
<sequence length="151" mass="16504">MSGPRRTARDLVTEALRLLLAKDMAGFAGLWAADGILEFPFAPADYPQRLVGRDAIADYLRDYPDHLDVRAITAQTVHDTTDPEVVIVEFEVAGEAVRTGRPYQVRYIAVVTAREGEIVHYRDYWSPLAAAEALGGLDELTASFAGGEPNA</sequence>
<dbReference type="KEGG" id="kal:KALB_5062"/>
<dbReference type="InterPro" id="IPR037401">
    <property type="entry name" value="SnoaL-like"/>
</dbReference>
<name>W5WJS8_9PSEU</name>
<dbReference type="Proteomes" id="UP000019225">
    <property type="component" value="Chromosome"/>
</dbReference>
<organism evidence="2 3">
    <name type="scientific">Kutzneria albida DSM 43870</name>
    <dbReference type="NCBI Taxonomy" id="1449976"/>
    <lineage>
        <taxon>Bacteria</taxon>
        <taxon>Bacillati</taxon>
        <taxon>Actinomycetota</taxon>
        <taxon>Actinomycetes</taxon>
        <taxon>Pseudonocardiales</taxon>
        <taxon>Pseudonocardiaceae</taxon>
        <taxon>Kutzneria</taxon>
    </lineage>
</organism>
<dbReference type="STRING" id="1449976.KALB_5062"/>
<reference evidence="2 3" key="1">
    <citation type="journal article" date="2014" name="BMC Genomics">
        <title>Complete genome sequence of producer of the glycopeptide antibiotic Aculeximycin Kutzneria albida DSM 43870T, a representative of minor genus of Pseudonocardiaceae.</title>
        <authorList>
            <person name="Rebets Y."/>
            <person name="Tokovenko B."/>
            <person name="Lushchyk I."/>
            <person name="Ruckert C."/>
            <person name="Zaburannyi N."/>
            <person name="Bechthold A."/>
            <person name="Kalinowski J."/>
            <person name="Luzhetskyy A."/>
        </authorList>
    </citation>
    <scope>NUCLEOTIDE SEQUENCE [LARGE SCALE GENOMIC DNA]</scope>
    <source>
        <strain evidence="2">DSM 43870</strain>
    </source>
</reference>
<protein>
    <recommendedName>
        <fullName evidence="1">SnoaL-like domain-containing protein</fullName>
    </recommendedName>
</protein>
<dbReference type="Gene3D" id="3.10.450.50">
    <property type="match status" value="1"/>
</dbReference>
<dbReference type="HOGENOM" id="CLU_124277_1_2_11"/>
<dbReference type="SUPFAM" id="SSF54427">
    <property type="entry name" value="NTF2-like"/>
    <property type="match status" value="1"/>
</dbReference>
<dbReference type="CDD" id="cd00531">
    <property type="entry name" value="NTF2_like"/>
    <property type="match status" value="1"/>
</dbReference>
<evidence type="ECO:0000313" key="3">
    <source>
        <dbReference type="Proteomes" id="UP000019225"/>
    </source>
</evidence>
<dbReference type="OrthoDB" id="3681559at2"/>
<dbReference type="PATRIC" id="fig|1449976.3.peg.5082"/>
<dbReference type="RefSeq" id="WP_025358435.1">
    <property type="nucleotide sequence ID" value="NZ_CP007155.1"/>
</dbReference>
<keyword evidence="3" id="KW-1185">Reference proteome</keyword>
<feature type="domain" description="SnoaL-like" evidence="1">
    <location>
        <begin position="13"/>
        <end position="121"/>
    </location>
</feature>
<dbReference type="eggNOG" id="COG3631">
    <property type="taxonomic scope" value="Bacteria"/>
</dbReference>
<evidence type="ECO:0000313" key="2">
    <source>
        <dbReference type="EMBL" id="AHH98424.1"/>
    </source>
</evidence>
<accession>W5WJS8</accession>
<dbReference type="Pfam" id="PF12680">
    <property type="entry name" value="SnoaL_2"/>
    <property type="match status" value="1"/>
</dbReference>
<dbReference type="AlphaFoldDB" id="W5WJS8"/>
<gene>
    <name evidence="2" type="ORF">KALB_5062</name>
</gene>
<evidence type="ECO:0000259" key="1">
    <source>
        <dbReference type="Pfam" id="PF12680"/>
    </source>
</evidence>
<dbReference type="InterPro" id="IPR032710">
    <property type="entry name" value="NTF2-like_dom_sf"/>
</dbReference>